<evidence type="ECO:0000313" key="6">
    <source>
        <dbReference type="EMBL" id="SDT01859.1"/>
    </source>
</evidence>
<evidence type="ECO:0000256" key="2">
    <source>
        <dbReference type="ARBA" id="ARBA00022840"/>
    </source>
</evidence>
<dbReference type="EMBL" id="LT629739">
    <property type="protein sequence ID" value="SDT01859.1"/>
    <property type="molecule type" value="Genomic_DNA"/>
</dbReference>
<dbReference type="InterPro" id="IPR011703">
    <property type="entry name" value="ATPase_AAA-3"/>
</dbReference>
<gene>
    <name evidence="6" type="ORF">SAMN04489751_3523</name>
</gene>
<keyword evidence="7" id="KW-1185">Reference proteome</keyword>
<keyword evidence="1" id="KW-0547">Nucleotide-binding</keyword>
<evidence type="ECO:0000256" key="1">
    <source>
        <dbReference type="ARBA" id="ARBA00022741"/>
    </source>
</evidence>
<proteinExistence type="inferred from homology"/>
<dbReference type="PIRSF" id="PIRSF002849">
    <property type="entry name" value="AAA_ATPase_chaperone_MoxR_prd"/>
    <property type="match status" value="1"/>
</dbReference>
<protein>
    <submittedName>
        <fullName evidence="6">MoxR-like ATPase</fullName>
    </submittedName>
</protein>
<dbReference type="InterPro" id="IPR041628">
    <property type="entry name" value="ChlI/MoxR_AAA_lid"/>
</dbReference>
<dbReference type="FunFam" id="3.40.50.300:FF:000640">
    <property type="entry name" value="MoxR family ATPase"/>
    <property type="match status" value="1"/>
</dbReference>
<dbReference type="Pfam" id="PF17863">
    <property type="entry name" value="AAA_lid_2"/>
    <property type="match status" value="1"/>
</dbReference>
<feature type="domain" description="ChlI/MoxR AAA lid" evidence="5">
    <location>
        <begin position="252"/>
        <end position="313"/>
    </location>
</feature>
<feature type="domain" description="ATPase AAA-3" evidence="4">
    <location>
        <begin position="59"/>
        <end position="188"/>
    </location>
</feature>
<reference evidence="6" key="1">
    <citation type="submission" date="2016-10" db="EMBL/GenBank/DDBJ databases">
        <authorList>
            <person name="Varghese N."/>
            <person name="Submissions S."/>
        </authorList>
    </citation>
    <scope>NUCLEOTIDE SEQUENCE [LARGE SCALE GENOMIC DNA]</scope>
    <source>
        <strain evidence="6">DSM 22082</strain>
    </source>
</reference>
<comment type="similarity">
    <text evidence="3">Belongs to the MoxR family.</text>
</comment>
<dbReference type="Gene3D" id="1.10.8.80">
    <property type="entry name" value="Magnesium chelatase subunit I, C-Terminal domain"/>
    <property type="match status" value="1"/>
</dbReference>
<keyword evidence="2" id="KW-0067">ATP-binding</keyword>
<evidence type="ECO:0000256" key="3">
    <source>
        <dbReference type="ARBA" id="ARBA00061607"/>
    </source>
</evidence>
<accession>A0A1H1X024</accession>
<dbReference type="InterPro" id="IPR027417">
    <property type="entry name" value="P-loop_NTPase"/>
</dbReference>
<dbReference type="AlphaFoldDB" id="A0A1H1X024"/>
<evidence type="ECO:0000313" key="7">
    <source>
        <dbReference type="Proteomes" id="UP000199700"/>
    </source>
</evidence>
<dbReference type="PANTHER" id="PTHR42759:SF5">
    <property type="entry name" value="METHANOL DEHYDROGENASE REGULATOR"/>
    <property type="match status" value="1"/>
</dbReference>
<dbReference type="GO" id="GO:0005524">
    <property type="term" value="F:ATP binding"/>
    <property type="evidence" value="ECO:0007669"/>
    <property type="project" value="UniProtKB-KW"/>
</dbReference>
<name>A0A1H1X024_BRESA</name>
<dbReference type="Gene3D" id="3.40.50.300">
    <property type="entry name" value="P-loop containing nucleotide triphosphate hydrolases"/>
    <property type="match status" value="1"/>
</dbReference>
<organism evidence="6 7">
    <name type="scientific">Brevibacterium sandarakinum</name>
    <dbReference type="NCBI Taxonomy" id="629680"/>
    <lineage>
        <taxon>Bacteria</taxon>
        <taxon>Bacillati</taxon>
        <taxon>Actinomycetota</taxon>
        <taxon>Actinomycetes</taxon>
        <taxon>Micrococcales</taxon>
        <taxon>Brevibacteriaceae</taxon>
        <taxon>Brevibacterium</taxon>
    </lineage>
</organism>
<dbReference type="Proteomes" id="UP000199700">
    <property type="component" value="Chromosome"/>
</dbReference>
<dbReference type="GO" id="GO:0016887">
    <property type="term" value="F:ATP hydrolysis activity"/>
    <property type="evidence" value="ECO:0007669"/>
    <property type="project" value="InterPro"/>
</dbReference>
<dbReference type="CDD" id="cd00009">
    <property type="entry name" value="AAA"/>
    <property type="match status" value="1"/>
</dbReference>
<dbReference type="Pfam" id="PF07726">
    <property type="entry name" value="AAA_3"/>
    <property type="match status" value="1"/>
</dbReference>
<dbReference type="SUPFAM" id="SSF52540">
    <property type="entry name" value="P-loop containing nucleoside triphosphate hydrolases"/>
    <property type="match status" value="1"/>
</dbReference>
<dbReference type="PANTHER" id="PTHR42759">
    <property type="entry name" value="MOXR FAMILY PROTEIN"/>
    <property type="match status" value="1"/>
</dbReference>
<dbReference type="STRING" id="629680.SAMN04489751_3523"/>
<dbReference type="InterPro" id="IPR050764">
    <property type="entry name" value="CbbQ/NirQ/NorQ/GpvN"/>
</dbReference>
<evidence type="ECO:0000259" key="4">
    <source>
        <dbReference type="Pfam" id="PF07726"/>
    </source>
</evidence>
<sequence length="332" mass="36040">MGSMSISQEGTQTNSVIGAEHIEWVQQLTSRARTAMNAVLEGKDEAVGLSLIALLAGGHVLLEDVPGVGKTLLARAMGKVVDGSVRRVQFTPDLLPTDVVGVNLFNQETRHFEFRQGPVFANIVIADEINRASPKTQSAMLECMAEGQATIDGETYHMPSPFIVVATQNPVDMEGTYALPEAQRDRFMTRISLGYPNTADEIDLLDNQIEHDPLSSATPVTSLEQINQAREIVRHVSATRELREYIVSLLHASRNDEAILLGCSPRGGVHLLRAAKARAALSGRTFVTPDDIQALAPSILAHRIIPRDGDDSELAAELIGRLLTRVPISTVQ</sequence>
<evidence type="ECO:0000259" key="5">
    <source>
        <dbReference type="Pfam" id="PF17863"/>
    </source>
</evidence>